<evidence type="ECO:0000313" key="2">
    <source>
        <dbReference type="EMBL" id="PXX12737.1"/>
    </source>
</evidence>
<dbReference type="EMBL" id="QJJV01000016">
    <property type="protein sequence ID" value="PXX12737.1"/>
    <property type="molecule type" value="Genomic_DNA"/>
</dbReference>
<feature type="compositionally biased region" description="Basic and acidic residues" evidence="1">
    <location>
        <begin position="7"/>
        <end position="32"/>
    </location>
</feature>
<sequence length="331" mass="35138">MRLRRAERHEPRGTPQRHDAGSDKKDKKDKKDTKRRATAAAHDSGGRQMKRSTLFEARRRAAALGPTLAMTLAMTLAAAQASMPAYAQSPPSNTADDANKSNNPLNLAASLNVQNMFAPSLYGSSAVTNDLLLRGTLPIGPNGLVPVPQILRLTAPVSTRPDPSGDYNTGLGDINLFDIFLVSQGATQIGIGPLVTAPTATDPTLGTGKWQAGLAAVVVNASRARLVGALVQWQHSFAGQSGRPTVQSLTAQPFGIFNLPGGWYIRSTGIWTFDLQHGAWYIPVGLGGGKAWKAGGTIYNVFVEPQYSVAHSGAGVPKWQIFAGLNMTFGK</sequence>
<feature type="region of interest" description="Disordered" evidence="1">
    <location>
        <begin position="1"/>
        <end position="52"/>
    </location>
</feature>
<name>A0ABX5MMF0_9BURK</name>
<proteinExistence type="predicted"/>
<comment type="caution">
    <text evidence="2">The sequence shown here is derived from an EMBL/GenBank/DDBJ whole genome shotgun (WGS) entry which is preliminary data.</text>
</comment>
<organism evidence="2 3">
    <name type="scientific">Paraburkholderia tropica</name>
    <dbReference type="NCBI Taxonomy" id="92647"/>
    <lineage>
        <taxon>Bacteria</taxon>
        <taxon>Pseudomonadati</taxon>
        <taxon>Pseudomonadota</taxon>
        <taxon>Betaproteobacteria</taxon>
        <taxon>Burkholderiales</taxon>
        <taxon>Burkholderiaceae</taxon>
        <taxon>Paraburkholderia</taxon>
    </lineage>
</organism>
<evidence type="ECO:0008006" key="4">
    <source>
        <dbReference type="Google" id="ProtNLM"/>
    </source>
</evidence>
<gene>
    <name evidence="2" type="ORF">C7400_11685</name>
</gene>
<evidence type="ECO:0000313" key="3">
    <source>
        <dbReference type="Proteomes" id="UP000247515"/>
    </source>
</evidence>
<protein>
    <recommendedName>
        <fullName evidence="4">Neuromedin U</fullName>
    </recommendedName>
</protein>
<keyword evidence="3" id="KW-1185">Reference proteome</keyword>
<evidence type="ECO:0000256" key="1">
    <source>
        <dbReference type="SAM" id="MobiDB-lite"/>
    </source>
</evidence>
<accession>A0ABX5MMF0</accession>
<dbReference type="Proteomes" id="UP000247515">
    <property type="component" value="Unassembled WGS sequence"/>
</dbReference>
<reference evidence="2 3" key="1">
    <citation type="submission" date="2018-05" db="EMBL/GenBank/DDBJ databases">
        <title>Genomic Encyclopedia of Type Strains, Phase IV (KMG-V): Genome sequencing to study the core and pangenomes of soil and plant-associated prokaryotes.</title>
        <authorList>
            <person name="Whitman W."/>
        </authorList>
    </citation>
    <scope>NUCLEOTIDE SEQUENCE [LARGE SCALE GENOMIC DNA]</scope>
    <source>
        <strain evidence="2 3">SIr-6563</strain>
    </source>
</reference>